<dbReference type="RefSeq" id="WP_133229508.1">
    <property type="nucleotide sequence ID" value="NZ_SOZE01000001.1"/>
</dbReference>
<organism evidence="2 3">
    <name type="scientific">Mucilaginibacter psychrotolerans</name>
    <dbReference type="NCBI Taxonomy" id="1524096"/>
    <lineage>
        <taxon>Bacteria</taxon>
        <taxon>Pseudomonadati</taxon>
        <taxon>Bacteroidota</taxon>
        <taxon>Sphingobacteriia</taxon>
        <taxon>Sphingobacteriales</taxon>
        <taxon>Sphingobacteriaceae</taxon>
        <taxon>Mucilaginibacter</taxon>
    </lineage>
</organism>
<gene>
    <name evidence="2" type="ORF">E2R66_01605</name>
</gene>
<dbReference type="OrthoDB" id="798998at2"/>
<evidence type="ECO:0000313" key="2">
    <source>
        <dbReference type="EMBL" id="TFF40900.1"/>
    </source>
</evidence>
<evidence type="ECO:0000256" key="1">
    <source>
        <dbReference type="SAM" id="SignalP"/>
    </source>
</evidence>
<dbReference type="Proteomes" id="UP000297540">
    <property type="component" value="Unassembled WGS sequence"/>
</dbReference>
<keyword evidence="3" id="KW-1185">Reference proteome</keyword>
<reference evidence="2 3" key="1">
    <citation type="journal article" date="2017" name="Int. J. Syst. Evol. Microbiol.">
        <title>Mucilaginibacterpsychrotolerans sp. nov., isolated from peatlands.</title>
        <authorList>
            <person name="Deng Y."/>
            <person name="Shen L."/>
            <person name="Xu B."/>
            <person name="Liu Y."/>
            <person name="Gu Z."/>
            <person name="Liu H."/>
            <person name="Zhou Y."/>
        </authorList>
    </citation>
    <scope>NUCLEOTIDE SEQUENCE [LARGE SCALE GENOMIC DNA]</scope>
    <source>
        <strain evidence="2 3">NH7-4</strain>
    </source>
</reference>
<protein>
    <submittedName>
        <fullName evidence="2">Uncharacterized protein</fullName>
    </submittedName>
</protein>
<evidence type="ECO:0000313" key="3">
    <source>
        <dbReference type="Proteomes" id="UP000297540"/>
    </source>
</evidence>
<dbReference type="EMBL" id="SOZE01000001">
    <property type="protein sequence ID" value="TFF40900.1"/>
    <property type="molecule type" value="Genomic_DNA"/>
</dbReference>
<accession>A0A4Y8SQR1</accession>
<name>A0A4Y8SQR1_9SPHI</name>
<proteinExistence type="predicted"/>
<keyword evidence="1" id="KW-0732">Signal</keyword>
<feature type="signal peptide" evidence="1">
    <location>
        <begin position="1"/>
        <end position="26"/>
    </location>
</feature>
<dbReference type="PROSITE" id="PS51257">
    <property type="entry name" value="PROKAR_LIPOPROTEIN"/>
    <property type="match status" value="1"/>
</dbReference>
<dbReference type="AlphaFoldDB" id="A0A4Y8SQR1"/>
<feature type="chain" id="PRO_5021385069" evidence="1">
    <location>
        <begin position="27"/>
        <end position="141"/>
    </location>
</feature>
<comment type="caution">
    <text evidence="2">The sequence shown here is derived from an EMBL/GenBank/DDBJ whole genome shotgun (WGS) entry which is preliminary data.</text>
</comment>
<sequence length="141" mass="14969">MLKKLTLLLCLSAFGIAACTKNSKNAACNLQQACTQEFRSFGIQFVNSAGDNVAVKDVTVVNLRTNKPVVARNVLDPGFSPNIYFVATDSNKDDFSAEGDEVKITATSTATNKTAFAIVKISGGSCNCHISKISGPDKVVF</sequence>